<evidence type="ECO:0000256" key="1">
    <source>
        <dbReference type="ARBA" id="ARBA00004123"/>
    </source>
</evidence>
<organism evidence="4">
    <name type="scientific">Fabrea salina</name>
    <dbReference type="NCBI Taxonomy" id="342563"/>
    <lineage>
        <taxon>Eukaryota</taxon>
        <taxon>Sar</taxon>
        <taxon>Alveolata</taxon>
        <taxon>Ciliophora</taxon>
        <taxon>Postciliodesmatophora</taxon>
        <taxon>Heterotrichea</taxon>
        <taxon>Heterotrichida</taxon>
        <taxon>Fabreidae</taxon>
        <taxon>Fabrea</taxon>
    </lineage>
</organism>
<evidence type="ECO:0000259" key="3">
    <source>
        <dbReference type="PROSITE" id="PS51017"/>
    </source>
</evidence>
<feature type="domain" description="CCT" evidence="3">
    <location>
        <begin position="104"/>
        <end position="146"/>
    </location>
</feature>
<dbReference type="AlphaFoldDB" id="A0A7S3I8R9"/>
<reference evidence="4" key="1">
    <citation type="submission" date="2021-01" db="EMBL/GenBank/DDBJ databases">
        <authorList>
            <person name="Corre E."/>
            <person name="Pelletier E."/>
            <person name="Niang G."/>
            <person name="Scheremetjew M."/>
            <person name="Finn R."/>
            <person name="Kale V."/>
            <person name="Holt S."/>
            <person name="Cochrane G."/>
            <person name="Meng A."/>
            <person name="Brown T."/>
            <person name="Cohen L."/>
        </authorList>
    </citation>
    <scope>NUCLEOTIDE SEQUENCE</scope>
</reference>
<dbReference type="PANTHER" id="PTHR31319">
    <property type="entry name" value="ZINC FINGER PROTEIN CONSTANS-LIKE 4"/>
    <property type="match status" value="1"/>
</dbReference>
<sequence length="176" mass="19624">MFDPNSFANLFSGGGHSGDLPEADQRFLLPPSIPECYFSFPSLENLPLGFGCGDPLPFFEPSFMPVEDLGSFAPSVKAETSSLPKPLIPFPGNKRIGTITLEERKLKIQRFLKKRQKRNFEKKVSYACRKRVADNRIRVKGRFVTKVQAEALKGLENEKNNVKVPSTSAKTAQSNC</sequence>
<name>A0A7S3I8R9_9CILI</name>
<dbReference type="InterPro" id="IPR045281">
    <property type="entry name" value="CONSTANS-like"/>
</dbReference>
<gene>
    <name evidence="4" type="ORF">FSAL1345_LOCUS259</name>
</gene>
<dbReference type="PANTHER" id="PTHR31319:SF77">
    <property type="entry name" value="ZINC FINGER PROTEIN CONSTANS-LIKE 4"/>
    <property type="match status" value="1"/>
</dbReference>
<evidence type="ECO:0000313" key="4">
    <source>
        <dbReference type="EMBL" id="CAE0316990.1"/>
    </source>
</evidence>
<dbReference type="PROSITE" id="PS51017">
    <property type="entry name" value="CCT"/>
    <property type="match status" value="1"/>
</dbReference>
<dbReference type="GO" id="GO:0005634">
    <property type="term" value="C:nucleus"/>
    <property type="evidence" value="ECO:0007669"/>
    <property type="project" value="UniProtKB-SubCell"/>
</dbReference>
<dbReference type="EMBL" id="HBIF01000302">
    <property type="protein sequence ID" value="CAE0316990.1"/>
    <property type="molecule type" value="Transcribed_RNA"/>
</dbReference>
<protein>
    <recommendedName>
        <fullName evidence="3">CCT domain-containing protein</fullName>
    </recommendedName>
</protein>
<evidence type="ECO:0000256" key="2">
    <source>
        <dbReference type="ARBA" id="ARBA00023242"/>
    </source>
</evidence>
<dbReference type="Pfam" id="PF06203">
    <property type="entry name" value="CCT"/>
    <property type="match status" value="1"/>
</dbReference>
<proteinExistence type="predicted"/>
<accession>A0A7S3I8R9</accession>
<keyword evidence="2" id="KW-0539">Nucleus</keyword>
<comment type="subcellular location">
    <subcellularLocation>
        <location evidence="1">Nucleus</location>
    </subcellularLocation>
</comment>
<dbReference type="InterPro" id="IPR010402">
    <property type="entry name" value="CCT_domain"/>
</dbReference>